<keyword evidence="1" id="KW-1133">Transmembrane helix</keyword>
<dbReference type="SUPFAM" id="SSF103473">
    <property type="entry name" value="MFS general substrate transporter"/>
    <property type="match status" value="1"/>
</dbReference>
<evidence type="ECO:0000313" key="3">
    <source>
        <dbReference type="Proteomes" id="UP000189229"/>
    </source>
</evidence>
<feature type="transmembrane region" description="Helical" evidence="1">
    <location>
        <begin position="95"/>
        <end position="113"/>
    </location>
</feature>
<feature type="transmembrane region" description="Helical" evidence="1">
    <location>
        <begin position="69"/>
        <end position="88"/>
    </location>
</feature>
<keyword evidence="1" id="KW-0812">Transmembrane</keyword>
<dbReference type="AlphaFoldDB" id="A0A1V3XA80"/>
<evidence type="ECO:0000313" key="2">
    <source>
        <dbReference type="EMBL" id="OOK76062.1"/>
    </source>
</evidence>
<dbReference type="Proteomes" id="UP000189229">
    <property type="component" value="Unassembled WGS sequence"/>
</dbReference>
<dbReference type="PROSITE" id="PS51257">
    <property type="entry name" value="PROKAR_LIPOPROTEIN"/>
    <property type="match status" value="1"/>
</dbReference>
<feature type="transmembrane region" description="Helical" evidence="1">
    <location>
        <begin position="12"/>
        <end position="36"/>
    </location>
</feature>
<organism evidence="2 3">
    <name type="scientific">Mycobacterium kansasii</name>
    <dbReference type="NCBI Taxonomy" id="1768"/>
    <lineage>
        <taxon>Bacteria</taxon>
        <taxon>Bacillati</taxon>
        <taxon>Actinomycetota</taxon>
        <taxon>Actinomycetes</taxon>
        <taxon>Mycobacteriales</taxon>
        <taxon>Mycobacteriaceae</taxon>
        <taxon>Mycobacterium</taxon>
    </lineage>
</organism>
<reference evidence="2 3" key="1">
    <citation type="submission" date="2017-02" db="EMBL/GenBank/DDBJ databases">
        <title>Complete genome sequences of Mycobacterium kansasii strains isolated from rhesus macaques.</title>
        <authorList>
            <person name="Panda A."/>
            <person name="Nagaraj S."/>
            <person name="Zhao X."/>
            <person name="Tettelin H."/>
            <person name="Detolla L.J."/>
        </authorList>
    </citation>
    <scope>NUCLEOTIDE SEQUENCE [LARGE SCALE GENOMIC DNA]</scope>
    <source>
        <strain evidence="2 3">11-3813</strain>
    </source>
</reference>
<dbReference type="InterPro" id="IPR036259">
    <property type="entry name" value="MFS_trans_sf"/>
</dbReference>
<dbReference type="EMBL" id="MVBM01000003">
    <property type="protein sequence ID" value="OOK76062.1"/>
    <property type="molecule type" value="Genomic_DNA"/>
</dbReference>
<sequence>MGALRDGQRALIAASTIEIAGAGLVIPIMVACGFLLGVAGQVVKLCADSAMQIDVDDALRGHVFAVQDALFWVSFIASVTVAAALIPADGHAPAFVLFGSVIYLTGLVVHSIVGRRGQPVNGD</sequence>
<protein>
    <submittedName>
        <fullName evidence="2">Putative membrane protein</fullName>
    </submittedName>
</protein>
<proteinExistence type="predicted"/>
<evidence type="ECO:0000256" key="1">
    <source>
        <dbReference type="SAM" id="Phobius"/>
    </source>
</evidence>
<gene>
    <name evidence="2" type="ORF">BZL30_4086</name>
</gene>
<accession>A0A1V3XA80</accession>
<comment type="caution">
    <text evidence="2">The sequence shown here is derived from an EMBL/GenBank/DDBJ whole genome shotgun (WGS) entry which is preliminary data.</text>
</comment>
<name>A0A1V3XA80_MYCKA</name>
<keyword evidence="1" id="KW-0472">Membrane</keyword>